<reference evidence="1 2" key="1">
    <citation type="submission" date="2024-09" db="EMBL/GenBank/DDBJ databases">
        <title>Chromosome-scale assembly of Riccia sorocarpa.</title>
        <authorList>
            <person name="Paukszto L."/>
        </authorList>
    </citation>
    <scope>NUCLEOTIDE SEQUENCE [LARGE SCALE GENOMIC DNA]</scope>
    <source>
        <strain evidence="1">LP-2024</strain>
        <tissue evidence="1">Aerial parts of the thallus</tissue>
    </source>
</reference>
<keyword evidence="2" id="KW-1185">Reference proteome</keyword>
<gene>
    <name evidence="1" type="ORF">R1sor_022607</name>
</gene>
<dbReference type="AlphaFoldDB" id="A0ABD3GM38"/>
<dbReference type="PANTHER" id="PTHR33973">
    <property type="entry name" value="OS07G0153300 PROTEIN"/>
    <property type="match status" value="1"/>
</dbReference>
<protein>
    <recommendedName>
        <fullName evidence="3">DUF1365 domain-containing protein</fullName>
    </recommendedName>
</protein>
<comment type="caution">
    <text evidence="1">The sequence shown here is derived from an EMBL/GenBank/DDBJ whole genome shotgun (WGS) entry which is preliminary data.</text>
</comment>
<evidence type="ECO:0000313" key="2">
    <source>
        <dbReference type="Proteomes" id="UP001633002"/>
    </source>
</evidence>
<accession>A0ABD3GM38</accession>
<evidence type="ECO:0008006" key="3">
    <source>
        <dbReference type="Google" id="ProtNLM"/>
    </source>
</evidence>
<evidence type="ECO:0000313" key="1">
    <source>
        <dbReference type="EMBL" id="KAL3679651.1"/>
    </source>
</evidence>
<sequence length="352" mass="39779">MAEEEKMPAAVEESSAWSMIASLLWCQLTTFCRAVFLSFSAGMRSFGKRNLKVKIDTEENERGEFTLYEGMVWHKRRHPVRHHFEYKVRFALVNLDKIPSWFENSDSSHHMSADEARAFVGTSGPVYLLCIPNSLGYEQQPISIYYCYEGDGKAPVKAIAEVTNTPWGERVKFEFQPAKDKVAKLLPVSPFIDMKGSWLMNASSPGEKMTVTIQVEHPEFGKFFLASLALKKVQGVDSPESFFWLMPHKVAVWIYWHALVLLWKGVGFIQHPKYVDGDAYRRRAQLRDEVQSKASFASSSCPVSNGAEQAGNLISLDEASSGSRRLCAWHDAAASQHSKMVESTRGFKLDHP</sequence>
<dbReference type="Pfam" id="PF07103">
    <property type="entry name" value="DUF1365"/>
    <property type="match status" value="1"/>
</dbReference>
<name>A0ABD3GM38_9MARC</name>
<dbReference type="Proteomes" id="UP001633002">
    <property type="component" value="Unassembled WGS sequence"/>
</dbReference>
<organism evidence="1 2">
    <name type="scientific">Riccia sorocarpa</name>
    <dbReference type="NCBI Taxonomy" id="122646"/>
    <lineage>
        <taxon>Eukaryota</taxon>
        <taxon>Viridiplantae</taxon>
        <taxon>Streptophyta</taxon>
        <taxon>Embryophyta</taxon>
        <taxon>Marchantiophyta</taxon>
        <taxon>Marchantiopsida</taxon>
        <taxon>Marchantiidae</taxon>
        <taxon>Marchantiales</taxon>
        <taxon>Ricciaceae</taxon>
        <taxon>Riccia</taxon>
    </lineage>
</organism>
<proteinExistence type="predicted"/>
<dbReference type="InterPro" id="IPR010775">
    <property type="entry name" value="DUF1365"/>
</dbReference>
<dbReference type="PANTHER" id="PTHR33973:SF4">
    <property type="entry name" value="OS07G0153300 PROTEIN"/>
    <property type="match status" value="1"/>
</dbReference>
<dbReference type="EMBL" id="JBJQOH010000007">
    <property type="protein sequence ID" value="KAL3679651.1"/>
    <property type="molecule type" value="Genomic_DNA"/>
</dbReference>